<feature type="transmembrane region" description="Helical" evidence="6">
    <location>
        <begin position="161"/>
        <end position="182"/>
    </location>
</feature>
<feature type="transmembrane region" description="Helical" evidence="6">
    <location>
        <begin position="269"/>
        <end position="290"/>
    </location>
</feature>
<protein>
    <submittedName>
        <fullName evidence="8">MFS family permease</fullName>
    </submittedName>
</protein>
<dbReference type="PANTHER" id="PTHR23514">
    <property type="entry name" value="BYPASS OF STOP CODON PROTEIN 6"/>
    <property type="match status" value="1"/>
</dbReference>
<reference evidence="8 9" key="1">
    <citation type="submission" date="2020-07" db="EMBL/GenBank/DDBJ databases">
        <title>Genomic Encyclopedia of Type Strains, Phase IV (KMG-IV): sequencing the most valuable type-strain genomes for metagenomic binning, comparative biology and taxonomic classification.</title>
        <authorList>
            <person name="Goeker M."/>
        </authorList>
    </citation>
    <scope>NUCLEOTIDE SEQUENCE [LARGE SCALE GENOMIC DNA]</scope>
    <source>
        <strain evidence="8 9">DSM 45533</strain>
    </source>
</reference>
<feature type="compositionally biased region" description="Pro residues" evidence="5">
    <location>
        <begin position="399"/>
        <end position="409"/>
    </location>
</feature>
<dbReference type="Gene3D" id="1.20.1250.20">
    <property type="entry name" value="MFS general substrate transporter like domains"/>
    <property type="match status" value="2"/>
</dbReference>
<comment type="subcellular location">
    <subcellularLocation>
        <location evidence="1">Cell membrane</location>
        <topology evidence="1">Multi-pass membrane protein</topology>
    </subcellularLocation>
</comment>
<name>A0A7W0CLA1_9ACTN</name>
<keyword evidence="9" id="KW-1185">Reference proteome</keyword>
<organism evidence="8 9">
    <name type="scientific">Nonomuraea soli</name>
    <dbReference type="NCBI Taxonomy" id="1032476"/>
    <lineage>
        <taxon>Bacteria</taxon>
        <taxon>Bacillati</taxon>
        <taxon>Actinomycetota</taxon>
        <taxon>Actinomycetes</taxon>
        <taxon>Streptosporangiales</taxon>
        <taxon>Streptosporangiaceae</taxon>
        <taxon>Nonomuraea</taxon>
    </lineage>
</organism>
<dbReference type="GO" id="GO:0005886">
    <property type="term" value="C:plasma membrane"/>
    <property type="evidence" value="ECO:0007669"/>
    <property type="project" value="UniProtKB-SubCell"/>
</dbReference>
<proteinExistence type="predicted"/>
<feature type="transmembrane region" description="Helical" evidence="6">
    <location>
        <begin position="361"/>
        <end position="379"/>
    </location>
</feature>
<dbReference type="AlphaFoldDB" id="A0A7W0CLA1"/>
<keyword evidence="2 6" id="KW-0812">Transmembrane</keyword>
<evidence type="ECO:0000256" key="5">
    <source>
        <dbReference type="SAM" id="MobiDB-lite"/>
    </source>
</evidence>
<evidence type="ECO:0000256" key="4">
    <source>
        <dbReference type="ARBA" id="ARBA00023136"/>
    </source>
</evidence>
<sequence length="409" mass="40377">MRSMPRLAPLLGFAGFGAFWGVWGATLPLLRTQAGVSDTQFGNALLFVAAGALPAMLVTGHLVDRLGLRVAGVLLALLGVAGVVLAFASGDLVALCAGILLVGAASGAADVAINTLAATVERHTGRPVVSRSHAAFSAAVALSSLGAGALAGLAGSLWVNFGAAAVIAVALGVAVVASTRSIPAPDRDRAAPSRAGAGQGAPWWAVPLVIGAIGALAFASENAYQSWGAVLLTDSFAASPLLASAAPALFATTAAVLRFSAAPLTLSRPIATLVGGSVIATAGGVVTASASTLPLALAGVVLAAAGTSVLFPTLLSYGLRRVPDGSRGRAASVISTAAYLGFLGGPAYFGMLADAFGVQQAFLGVAVLTVVLPAALAALPSMRRHHPRPEGTPDAPSDTPQPRPATPAT</sequence>
<evidence type="ECO:0000256" key="1">
    <source>
        <dbReference type="ARBA" id="ARBA00004651"/>
    </source>
</evidence>
<dbReference type="SUPFAM" id="SSF103473">
    <property type="entry name" value="MFS general substrate transporter"/>
    <property type="match status" value="1"/>
</dbReference>
<evidence type="ECO:0000259" key="7">
    <source>
        <dbReference type="PROSITE" id="PS50850"/>
    </source>
</evidence>
<evidence type="ECO:0000256" key="3">
    <source>
        <dbReference type="ARBA" id="ARBA00022989"/>
    </source>
</evidence>
<dbReference type="Pfam" id="PF07690">
    <property type="entry name" value="MFS_1"/>
    <property type="match status" value="1"/>
</dbReference>
<evidence type="ECO:0000256" key="6">
    <source>
        <dbReference type="SAM" id="Phobius"/>
    </source>
</evidence>
<feature type="transmembrane region" description="Helical" evidence="6">
    <location>
        <begin position="203"/>
        <end position="224"/>
    </location>
</feature>
<accession>A0A7W0CLA1</accession>
<feature type="transmembrane region" description="Helical" evidence="6">
    <location>
        <begin position="40"/>
        <end position="59"/>
    </location>
</feature>
<comment type="caution">
    <text evidence="8">The sequence shown here is derived from an EMBL/GenBank/DDBJ whole genome shotgun (WGS) entry which is preliminary data.</text>
</comment>
<feature type="transmembrane region" description="Helical" evidence="6">
    <location>
        <begin position="66"/>
        <end position="86"/>
    </location>
</feature>
<feature type="transmembrane region" description="Helical" evidence="6">
    <location>
        <begin position="236"/>
        <end position="257"/>
    </location>
</feature>
<dbReference type="PANTHER" id="PTHR23514:SF13">
    <property type="entry name" value="INNER MEMBRANE PROTEIN YBJJ"/>
    <property type="match status" value="1"/>
</dbReference>
<feature type="transmembrane region" description="Helical" evidence="6">
    <location>
        <begin position="92"/>
        <end position="113"/>
    </location>
</feature>
<feature type="transmembrane region" description="Helical" evidence="6">
    <location>
        <begin position="330"/>
        <end position="349"/>
    </location>
</feature>
<gene>
    <name evidence="8" type="ORF">HNR30_004631</name>
</gene>
<dbReference type="RefSeq" id="WP_181611990.1">
    <property type="nucleotide sequence ID" value="NZ_BAABAM010000003.1"/>
</dbReference>
<dbReference type="EMBL" id="JACDUR010000004">
    <property type="protein sequence ID" value="MBA2893277.1"/>
    <property type="molecule type" value="Genomic_DNA"/>
</dbReference>
<dbReference type="InterPro" id="IPR051788">
    <property type="entry name" value="MFS_Transporter"/>
</dbReference>
<feature type="transmembrane region" description="Helical" evidence="6">
    <location>
        <begin position="296"/>
        <end position="318"/>
    </location>
</feature>
<keyword evidence="3 6" id="KW-1133">Transmembrane helix</keyword>
<dbReference type="Proteomes" id="UP000530928">
    <property type="component" value="Unassembled WGS sequence"/>
</dbReference>
<evidence type="ECO:0000313" key="8">
    <source>
        <dbReference type="EMBL" id="MBA2893277.1"/>
    </source>
</evidence>
<dbReference type="PROSITE" id="PS50850">
    <property type="entry name" value="MFS"/>
    <property type="match status" value="1"/>
</dbReference>
<feature type="transmembrane region" description="Helical" evidence="6">
    <location>
        <begin position="134"/>
        <end position="155"/>
    </location>
</feature>
<dbReference type="GO" id="GO:0022857">
    <property type="term" value="F:transmembrane transporter activity"/>
    <property type="evidence" value="ECO:0007669"/>
    <property type="project" value="InterPro"/>
</dbReference>
<feature type="region of interest" description="Disordered" evidence="5">
    <location>
        <begin position="382"/>
        <end position="409"/>
    </location>
</feature>
<dbReference type="InterPro" id="IPR011701">
    <property type="entry name" value="MFS"/>
</dbReference>
<evidence type="ECO:0000313" key="9">
    <source>
        <dbReference type="Proteomes" id="UP000530928"/>
    </source>
</evidence>
<feature type="domain" description="Major facilitator superfamily (MFS) profile" evidence="7">
    <location>
        <begin position="1"/>
        <end position="384"/>
    </location>
</feature>
<dbReference type="InterPro" id="IPR036259">
    <property type="entry name" value="MFS_trans_sf"/>
</dbReference>
<keyword evidence="4 6" id="KW-0472">Membrane</keyword>
<dbReference type="InterPro" id="IPR020846">
    <property type="entry name" value="MFS_dom"/>
</dbReference>
<evidence type="ECO:0000256" key="2">
    <source>
        <dbReference type="ARBA" id="ARBA00022692"/>
    </source>
</evidence>